<evidence type="ECO:0000313" key="1">
    <source>
        <dbReference type="EMBL" id="TDL29512.1"/>
    </source>
</evidence>
<reference evidence="1 2" key="1">
    <citation type="submission" date="2018-06" db="EMBL/GenBank/DDBJ databases">
        <title>A transcriptomic atlas of mushroom development highlights an independent origin of complex multicellularity.</title>
        <authorList>
            <consortium name="DOE Joint Genome Institute"/>
            <person name="Krizsan K."/>
            <person name="Almasi E."/>
            <person name="Merenyi Z."/>
            <person name="Sahu N."/>
            <person name="Viragh M."/>
            <person name="Koszo T."/>
            <person name="Mondo S."/>
            <person name="Kiss B."/>
            <person name="Balint B."/>
            <person name="Kues U."/>
            <person name="Barry K."/>
            <person name="Hegedus J.C."/>
            <person name="Henrissat B."/>
            <person name="Johnson J."/>
            <person name="Lipzen A."/>
            <person name="Ohm R."/>
            <person name="Nagy I."/>
            <person name="Pangilinan J."/>
            <person name="Yan J."/>
            <person name="Xiong Y."/>
            <person name="Grigoriev I.V."/>
            <person name="Hibbett D.S."/>
            <person name="Nagy L.G."/>
        </authorList>
    </citation>
    <scope>NUCLEOTIDE SEQUENCE [LARGE SCALE GENOMIC DNA]</scope>
    <source>
        <strain evidence="1 2">SZMC22713</strain>
    </source>
</reference>
<protein>
    <submittedName>
        <fullName evidence="1">CipC protein</fullName>
    </submittedName>
</protein>
<sequence>MGWFGDNSNEEDQYNQVTKHKAELSHELLGGAAAFEAAKAYEDHCAKNGKPDSHAKAKEFVAGAIGAFLDREIETRGLNEYDKLKDNAAKRAQAQAEEKLANDY</sequence>
<dbReference type="InterPro" id="IPR022234">
    <property type="entry name" value="DUF3759"/>
</dbReference>
<dbReference type="PANTHER" id="PTHR37450:SF1">
    <property type="entry name" value="CIPC PROTEIN"/>
    <property type="match status" value="1"/>
</dbReference>
<accession>A0A4R5XFF2</accession>
<dbReference type="EMBL" id="ML170156">
    <property type="protein sequence ID" value="TDL29512.1"/>
    <property type="molecule type" value="Genomic_DNA"/>
</dbReference>
<gene>
    <name evidence="1" type="ORF">BD410DRAFT_779930</name>
</gene>
<dbReference type="AlphaFoldDB" id="A0A4R5XFF2"/>
<dbReference type="Proteomes" id="UP000294933">
    <property type="component" value="Unassembled WGS sequence"/>
</dbReference>
<organism evidence="1 2">
    <name type="scientific">Rickenella mellea</name>
    <dbReference type="NCBI Taxonomy" id="50990"/>
    <lineage>
        <taxon>Eukaryota</taxon>
        <taxon>Fungi</taxon>
        <taxon>Dikarya</taxon>
        <taxon>Basidiomycota</taxon>
        <taxon>Agaricomycotina</taxon>
        <taxon>Agaricomycetes</taxon>
        <taxon>Hymenochaetales</taxon>
        <taxon>Rickenellaceae</taxon>
        <taxon>Rickenella</taxon>
    </lineage>
</organism>
<dbReference type="STRING" id="50990.A0A4R5XFF2"/>
<dbReference type="PANTHER" id="PTHR37450">
    <property type="entry name" value="CIPC PROTEIN"/>
    <property type="match status" value="1"/>
</dbReference>
<keyword evidence="2" id="KW-1185">Reference proteome</keyword>
<dbReference type="Pfam" id="PF12585">
    <property type="entry name" value="DUF3759"/>
    <property type="match status" value="1"/>
</dbReference>
<dbReference type="VEuPathDB" id="FungiDB:BD410DRAFT_779930"/>
<proteinExistence type="predicted"/>
<evidence type="ECO:0000313" key="2">
    <source>
        <dbReference type="Proteomes" id="UP000294933"/>
    </source>
</evidence>
<name>A0A4R5XFF2_9AGAM</name>
<dbReference type="OrthoDB" id="9895617at2759"/>